<protein>
    <submittedName>
        <fullName evidence="1">Uncharacterized protein</fullName>
    </submittedName>
</protein>
<accession>A0A6C0IC64</accession>
<reference evidence="1" key="1">
    <citation type="journal article" date="2020" name="Nature">
        <title>Giant virus diversity and host interactions through global metagenomics.</title>
        <authorList>
            <person name="Schulz F."/>
            <person name="Roux S."/>
            <person name="Paez-Espino D."/>
            <person name="Jungbluth S."/>
            <person name="Walsh D.A."/>
            <person name="Denef V.J."/>
            <person name="McMahon K.D."/>
            <person name="Konstantinidis K.T."/>
            <person name="Eloe-Fadrosh E.A."/>
            <person name="Kyrpides N.C."/>
            <person name="Woyke T."/>
        </authorList>
    </citation>
    <scope>NUCLEOTIDE SEQUENCE</scope>
    <source>
        <strain evidence="1">GVMAG-M-3300023184-71</strain>
    </source>
</reference>
<proteinExistence type="predicted"/>
<dbReference type="AlphaFoldDB" id="A0A6C0IC64"/>
<evidence type="ECO:0000313" key="1">
    <source>
        <dbReference type="EMBL" id="QHT90614.1"/>
    </source>
</evidence>
<dbReference type="EMBL" id="MN740156">
    <property type="protein sequence ID" value="QHT90614.1"/>
    <property type="molecule type" value="Genomic_DNA"/>
</dbReference>
<name>A0A6C0IC64_9ZZZZ</name>
<organism evidence="1">
    <name type="scientific">viral metagenome</name>
    <dbReference type="NCBI Taxonomy" id="1070528"/>
    <lineage>
        <taxon>unclassified sequences</taxon>
        <taxon>metagenomes</taxon>
        <taxon>organismal metagenomes</taxon>
    </lineage>
</organism>
<sequence length="91" mass="10841">MKYWRFSTQSPRCSHIIHVWMRTNGEKKTLLDVQSSCPTIQCVIRPRLLLSCFQKRWTTTLDPRIFQYGKATVPLCCRQLVHTVWSSFQEH</sequence>